<dbReference type="GO" id="GO:0043625">
    <property type="term" value="C:delta DNA polymerase complex"/>
    <property type="evidence" value="ECO:0007669"/>
    <property type="project" value="TreeGrafter"/>
</dbReference>
<evidence type="ECO:0000259" key="3">
    <source>
        <dbReference type="Pfam" id="PF04042"/>
    </source>
</evidence>
<evidence type="ECO:0000313" key="5">
    <source>
        <dbReference type="EMBL" id="ACO10833.1"/>
    </source>
</evidence>
<dbReference type="PANTHER" id="PTHR10416">
    <property type="entry name" value="DNA POLYMERASE DELTA SUBUNIT 2"/>
    <property type="match status" value="1"/>
</dbReference>
<dbReference type="AlphaFoldDB" id="C1BP80"/>
<dbReference type="Gene3D" id="3.60.21.50">
    <property type="match status" value="1"/>
</dbReference>
<feature type="domain" description="DNA polymerase delta subunit OB-fold" evidence="4">
    <location>
        <begin position="49"/>
        <end position="175"/>
    </location>
</feature>
<dbReference type="InterPro" id="IPR040663">
    <property type="entry name" value="DNA_pol_D_N"/>
</dbReference>
<reference evidence="5" key="1">
    <citation type="submission" date="2009-03" db="EMBL/GenBank/DDBJ databases">
        <title>Caligus rogercresseyi ESTs and full-length cDNAs.</title>
        <authorList>
            <person name="Yasuike M."/>
            <person name="von Schalburg K."/>
            <person name="Cooper G."/>
            <person name="Leong J."/>
            <person name="Jones S.R.M."/>
            <person name="Koop B.F."/>
        </authorList>
    </citation>
    <scope>NUCLEOTIDE SEQUENCE</scope>
    <source>
        <tissue evidence="5">Whole tissue</tissue>
    </source>
</reference>
<dbReference type="EMBL" id="BT076409">
    <property type="protein sequence ID" value="ACO10833.1"/>
    <property type="molecule type" value="mRNA"/>
</dbReference>
<gene>
    <name evidence="5" type="primary">DPOD2</name>
</gene>
<name>C1BP80_CALRO</name>
<feature type="domain" description="DNA polymerase alpha/delta/epsilon subunit B" evidence="3">
    <location>
        <begin position="194"/>
        <end position="389"/>
    </location>
</feature>
<organism evidence="5">
    <name type="scientific">Caligus rogercresseyi</name>
    <name type="common">Sea louse</name>
    <dbReference type="NCBI Taxonomy" id="217165"/>
    <lineage>
        <taxon>Eukaryota</taxon>
        <taxon>Metazoa</taxon>
        <taxon>Ecdysozoa</taxon>
        <taxon>Arthropoda</taxon>
        <taxon>Crustacea</taxon>
        <taxon>Multicrustacea</taxon>
        <taxon>Hexanauplia</taxon>
        <taxon>Copepoda</taxon>
        <taxon>Siphonostomatoida</taxon>
        <taxon>Caligidae</taxon>
        <taxon>Caligus</taxon>
    </lineage>
</organism>
<dbReference type="Pfam" id="PF04042">
    <property type="entry name" value="DNA_pol_E_B"/>
    <property type="match status" value="1"/>
</dbReference>
<protein>
    <submittedName>
        <fullName evidence="5">DNA polymerase subunit delta-2</fullName>
    </submittedName>
</protein>
<dbReference type="GO" id="GO:0006271">
    <property type="term" value="P:DNA strand elongation involved in DNA replication"/>
    <property type="evidence" value="ECO:0007669"/>
    <property type="project" value="TreeGrafter"/>
</dbReference>
<dbReference type="InterPro" id="IPR024826">
    <property type="entry name" value="DNA_pol_delta/II_ssu"/>
</dbReference>
<sequence length="436" mass="48471">MTVVSDSLLSAPMSGTIRAEVHFDRFLGKDYSNLSERFLYPSGKNYSIQYYHVYRSRFAALKPLVEASARSSLGPKAPIKRLSELSSGVTDTVLLIGTLYKLQKNKPNILRQLEGEEQPSRGNYTSSEDELILEDEEQRIKLVGDGINKETLVTGIILGVYGRQSQSGKFTVEKIFYPASQRIMRYTPTKSLYIAFLSNIRISPGNPSRCLELLQLAIDWISGFEGCPKDQERNASIERLIIAGGLIQSGVSQEETFESVRLLENALLQLVKSLKVDILPEESLSNASLPQQPLHKCLFPRAAAYVSTLQTVTNPYYFKLEDTLIHGTSGGNLRDIAKNSSLSDPLDIMERLLLWAHIAPTSPDTLGCFPYKDRDPLIMENRPHVLFSGGEGASALSSRTVEENLLLSLPDFSLSGSMVLLNLKDLSTQEIKFSVE</sequence>
<dbReference type="PANTHER" id="PTHR10416:SF0">
    <property type="entry name" value="DNA POLYMERASE DELTA SUBUNIT 2"/>
    <property type="match status" value="1"/>
</dbReference>
<evidence type="ECO:0000256" key="1">
    <source>
        <dbReference type="ARBA" id="ARBA00006035"/>
    </source>
</evidence>
<dbReference type="Pfam" id="PF18018">
    <property type="entry name" value="DNA_pol_D_N"/>
    <property type="match status" value="1"/>
</dbReference>
<dbReference type="GO" id="GO:0003677">
    <property type="term" value="F:DNA binding"/>
    <property type="evidence" value="ECO:0007669"/>
    <property type="project" value="InterPro"/>
</dbReference>
<evidence type="ECO:0000256" key="2">
    <source>
        <dbReference type="ARBA" id="ARBA00022705"/>
    </source>
</evidence>
<keyword evidence="2" id="KW-0235">DNA replication</keyword>
<comment type="similarity">
    <text evidence="1">Belongs to the DNA polymerase delta/II small subunit family.</text>
</comment>
<dbReference type="InterPro" id="IPR007185">
    <property type="entry name" value="DNA_pol_a/d/e_bsu"/>
</dbReference>
<proteinExistence type="evidence at transcript level"/>
<evidence type="ECO:0000259" key="4">
    <source>
        <dbReference type="Pfam" id="PF18018"/>
    </source>
</evidence>
<accession>C1BP80</accession>